<comment type="caution">
    <text evidence="3">The sequence shown here is derived from an EMBL/GenBank/DDBJ whole genome shotgun (WGS) entry which is preliminary data.</text>
</comment>
<name>A0A8H3QG44_9GLOM</name>
<feature type="compositionally biased region" description="Basic and acidic residues" evidence="2">
    <location>
        <begin position="453"/>
        <end position="464"/>
    </location>
</feature>
<sequence length="495" mass="56974">MDDKTFFIFFSDKNELKLEEFHKSIANLATLIQQQNNSINQRFELIEENIDQLKSNQNNIYNKIDKLLSNPVNPNGFSAKSRKRKFKSVDDLLGESSESEAGNDSKLNPYDLTPTLVALVRNKMKVNERHDEDSDESIEIEFSFDHSKSFTHKTNQKVLKAYLLFYMKDYESREDNLKKGEIWSEEMIRQICNTYFGTRRNAFKSSPEKSKAIKINNRCNNRTLKKFNARNSTIETFDMEILGHPIKEIKALFARELISPEISEDEEATIKNKANDDQRTLEEIYYVPFIPWRSNEAIKVRDIIDSKVKVEQQRQVKLRKGTVGGITTPNQRIPVSPDKNKFRQLASFIPACPTSSNFPRWAIKKSYNPNTIIYNSVDSDSENETSNQNIANSTSGMNVDLVAEDFVSDLTRSLNNFNDKDTNSEPLDNDNQMIDSEEAPLANTRNKSLSSQVDRDTNNHELGKPLEPAPTFTKRRKSNLNLNPVSRNTRARKAK</sequence>
<evidence type="ECO:0000313" key="3">
    <source>
        <dbReference type="EMBL" id="GES75664.1"/>
    </source>
</evidence>
<evidence type="ECO:0000256" key="2">
    <source>
        <dbReference type="SAM" id="MobiDB-lite"/>
    </source>
</evidence>
<keyword evidence="1" id="KW-0175">Coiled coil</keyword>
<evidence type="ECO:0000256" key="1">
    <source>
        <dbReference type="SAM" id="Coils"/>
    </source>
</evidence>
<dbReference type="EMBL" id="BLAL01000017">
    <property type="protein sequence ID" value="GES75664.1"/>
    <property type="molecule type" value="Genomic_DNA"/>
</dbReference>
<gene>
    <name evidence="3" type="ORF">RCL2_000308600</name>
</gene>
<dbReference type="OrthoDB" id="2360498at2759"/>
<dbReference type="AlphaFoldDB" id="A0A8H3QG44"/>
<proteinExistence type="predicted"/>
<feature type="region of interest" description="Disordered" evidence="2">
    <location>
        <begin position="439"/>
        <end position="495"/>
    </location>
</feature>
<feature type="compositionally biased region" description="Polar residues" evidence="2">
    <location>
        <begin position="479"/>
        <end position="488"/>
    </location>
</feature>
<reference evidence="3" key="1">
    <citation type="submission" date="2019-10" db="EMBL/GenBank/DDBJ databases">
        <title>Conservation and host-specific expression of non-tandemly repeated heterogenous ribosome RNA gene in arbuscular mycorrhizal fungi.</title>
        <authorList>
            <person name="Maeda T."/>
            <person name="Kobayashi Y."/>
            <person name="Nakagawa T."/>
            <person name="Ezawa T."/>
            <person name="Yamaguchi K."/>
            <person name="Bino T."/>
            <person name="Nishimoto Y."/>
            <person name="Shigenobu S."/>
            <person name="Kawaguchi M."/>
        </authorList>
    </citation>
    <scope>NUCLEOTIDE SEQUENCE</scope>
    <source>
        <strain evidence="3">HR1</strain>
    </source>
</reference>
<organism evidence="3 4">
    <name type="scientific">Rhizophagus clarus</name>
    <dbReference type="NCBI Taxonomy" id="94130"/>
    <lineage>
        <taxon>Eukaryota</taxon>
        <taxon>Fungi</taxon>
        <taxon>Fungi incertae sedis</taxon>
        <taxon>Mucoromycota</taxon>
        <taxon>Glomeromycotina</taxon>
        <taxon>Glomeromycetes</taxon>
        <taxon>Glomerales</taxon>
        <taxon>Glomeraceae</taxon>
        <taxon>Rhizophagus</taxon>
    </lineage>
</organism>
<protein>
    <submittedName>
        <fullName evidence="3">Uncharacterized protein</fullName>
    </submittedName>
</protein>
<feature type="compositionally biased region" description="Polar residues" evidence="2">
    <location>
        <begin position="443"/>
        <end position="452"/>
    </location>
</feature>
<evidence type="ECO:0000313" key="4">
    <source>
        <dbReference type="Proteomes" id="UP000615446"/>
    </source>
</evidence>
<feature type="coiled-coil region" evidence="1">
    <location>
        <begin position="36"/>
        <end position="70"/>
    </location>
</feature>
<dbReference type="Proteomes" id="UP000615446">
    <property type="component" value="Unassembled WGS sequence"/>
</dbReference>
<accession>A0A8H3QG44</accession>